<organism evidence="2 3">
    <name type="scientific">[Mycoplasma] anseris</name>
    <dbReference type="NCBI Taxonomy" id="92400"/>
    <lineage>
        <taxon>Bacteria</taxon>
        <taxon>Bacillati</taxon>
        <taxon>Mycoplasmatota</taxon>
        <taxon>Mycoplasmoidales</taxon>
        <taxon>Metamycoplasmataceae</taxon>
        <taxon>Metamycoplasma</taxon>
    </lineage>
</organism>
<keyword evidence="1" id="KW-1133">Transmembrane helix</keyword>
<dbReference type="EMBL" id="CP030140">
    <property type="protein sequence ID" value="AWX69721.1"/>
    <property type="molecule type" value="Genomic_DNA"/>
</dbReference>
<feature type="transmembrane region" description="Helical" evidence="1">
    <location>
        <begin position="44"/>
        <end position="61"/>
    </location>
</feature>
<keyword evidence="1" id="KW-0472">Membrane</keyword>
<keyword evidence="3" id="KW-1185">Reference proteome</keyword>
<sequence>MFSLSSGSGFGISGSGTGFSHFELIKGNVVITPVVQKESINNKVFYFFAFHFLSFYNTFLYL</sequence>
<reference evidence="3" key="1">
    <citation type="submission" date="2018-06" db="EMBL/GenBank/DDBJ databases">
        <title>Complete genome sequences of Mycoplasma anatis, M. anseris and M. cloacale type strains.</title>
        <authorList>
            <person name="Grozner D."/>
            <person name="Forro B."/>
            <person name="Sulyok K.M."/>
            <person name="Marton S."/>
            <person name="Kreizinger Z."/>
            <person name="Banyai K."/>
            <person name="Gyuranecz M."/>
        </authorList>
    </citation>
    <scope>NUCLEOTIDE SEQUENCE [LARGE SCALE GENOMIC DNA]</scope>
    <source>
        <strain evidence="3">ATCC 49234</strain>
    </source>
</reference>
<gene>
    <name evidence="2" type="ORF">DP065_03165</name>
</gene>
<dbReference type="KEGG" id="mane:DP065_03165"/>
<dbReference type="Proteomes" id="UP000250218">
    <property type="component" value="Chromosome"/>
</dbReference>
<evidence type="ECO:0000313" key="3">
    <source>
        <dbReference type="Proteomes" id="UP000250218"/>
    </source>
</evidence>
<protein>
    <submittedName>
        <fullName evidence="2">Uncharacterized protein</fullName>
    </submittedName>
</protein>
<evidence type="ECO:0000313" key="2">
    <source>
        <dbReference type="EMBL" id="AWX69721.1"/>
    </source>
</evidence>
<evidence type="ECO:0000256" key="1">
    <source>
        <dbReference type="SAM" id="Phobius"/>
    </source>
</evidence>
<keyword evidence="1" id="KW-0812">Transmembrane</keyword>
<dbReference type="AlphaFoldDB" id="A0A2Z4NDQ9"/>
<name>A0A2Z4NDQ9_9BACT</name>
<accession>A0A2Z4NDQ9</accession>
<proteinExistence type="predicted"/>